<evidence type="ECO:0000313" key="1">
    <source>
        <dbReference type="EMBL" id="RMC94647.1"/>
    </source>
</evidence>
<dbReference type="PIRSF" id="PIRSF028304">
    <property type="entry name" value="UCP028304"/>
    <property type="match status" value="1"/>
</dbReference>
<comment type="caution">
    <text evidence="1">The sequence shown here is derived from an EMBL/GenBank/DDBJ whole genome shotgun (WGS) entry which is preliminary data.</text>
</comment>
<sequence length="619" mass="69783">MLENLLPYYERELGQLRELSGEFARRYPKIAGRLHMEGDQCEDPHTERLIESFALLAARIHKKLDDDYPEVAGSFLDVLYPHYLQPVPSASIVQFECDPLRPEIAKRYRVERGQPVHAPAMQGVVCKFRSAYPVDLYPLTLDKARLELTSASPYLRQLAPDAAAILTLELQSQGGLPLCDIGLQSLRFFLDGEPALMHLLYEMLLSNALGVRVGDGSEDPARTRVLPASCLQPVGFGKDEGMLEYDERSFMGYRLLTEYFCYPDKFLFVDLLQLDKLASRLPGDKLVVQIMLKRYPDSERHHRLLAQLQAQHLKLGCTPIVNLFQQPGEPIRVTHQKASYPVVVDARKPLAYEVVQLQRVVRVEKSAEGERSEEVAPFYATRHGSHLKAPRFYWHASRENSRRQSDKGSEMELHLVDLQFNAVRPASEVLSLSLLCSNRDLPEQIPFGGSQATQRTDFSLPGHSVVKRVRLLRKPSASQRSPLGRAVQWRLISHLSLNYLSIVDSGCQAIQEMLTLYNLGDSAVNTRQIQGIVGIRSQAAVSRVSGRDFSGFVRGSEIQLTLDADYYVGGSVYLFASVLERFFALYCSPNSFSRLRVHTVQQDEEVATWPARAGEALVI</sequence>
<name>A0A454JFQ8_9NEIS</name>
<evidence type="ECO:0000313" key="2">
    <source>
        <dbReference type="Proteomes" id="UP000274139"/>
    </source>
</evidence>
<dbReference type="Pfam" id="PF05947">
    <property type="entry name" value="T6SS_TssF"/>
    <property type="match status" value="1"/>
</dbReference>
<dbReference type="AlphaFoldDB" id="A0A454JFQ8"/>
<dbReference type="NCBIfam" id="TIGR03359">
    <property type="entry name" value="VI_chp_6"/>
    <property type="match status" value="1"/>
</dbReference>
<dbReference type="EMBL" id="RFAR01000064">
    <property type="protein sequence ID" value="RMC94647.1"/>
    <property type="molecule type" value="Genomic_DNA"/>
</dbReference>
<dbReference type="RefSeq" id="WP_103525590.1">
    <property type="nucleotide sequence ID" value="NZ_JAIZDC010000008.1"/>
</dbReference>
<dbReference type="OrthoDB" id="9763676at2"/>
<dbReference type="PANTHER" id="PTHR35370:SF1">
    <property type="entry name" value="TYPE VI SECRETION SYSTEM COMPONENT TSSF1"/>
    <property type="match status" value="1"/>
</dbReference>
<keyword evidence="2" id="KW-1185">Reference proteome</keyword>
<dbReference type="InterPro" id="IPR010272">
    <property type="entry name" value="T6SS_TssF"/>
</dbReference>
<proteinExistence type="predicted"/>
<dbReference type="PANTHER" id="PTHR35370">
    <property type="entry name" value="CYTOPLASMIC PROTEIN-RELATED-RELATED"/>
    <property type="match status" value="1"/>
</dbReference>
<accession>A0A454JFQ8</accession>
<reference evidence="1 2" key="1">
    <citation type="submission" date="2018-10" db="EMBL/GenBank/DDBJ databases">
        <title>Draft genome sequence of Aquitalea MWU14-2217 isolated from a wild cranberry bog in Provincetown, Massachusetts.</title>
        <authorList>
            <person name="Ebadzadsahrai G."/>
            <person name="Soby S."/>
        </authorList>
    </citation>
    <scope>NUCLEOTIDE SEQUENCE [LARGE SCALE GENOMIC DNA]</scope>
    <source>
        <strain evidence="1 2">MWU14-2217</strain>
    </source>
</reference>
<organism evidence="1 2">
    <name type="scientific">Aquitalea palustris</name>
    <dbReference type="NCBI Taxonomy" id="2480983"/>
    <lineage>
        <taxon>Bacteria</taxon>
        <taxon>Pseudomonadati</taxon>
        <taxon>Pseudomonadota</taxon>
        <taxon>Betaproteobacteria</taxon>
        <taxon>Neisseriales</taxon>
        <taxon>Chromobacteriaceae</taxon>
        <taxon>Aquitalea</taxon>
    </lineage>
</organism>
<protein>
    <submittedName>
        <fullName evidence="1">Type VI secretion system baseplate subunit TssF</fullName>
    </submittedName>
</protein>
<dbReference type="Proteomes" id="UP000274139">
    <property type="component" value="Unassembled WGS sequence"/>
</dbReference>
<gene>
    <name evidence="1" type="primary">tssF</name>
    <name evidence="1" type="ORF">EAY64_15200</name>
</gene>